<accession>A0A0A7RY84</accession>
<dbReference type="OrthoDB" id="9803986at2"/>
<evidence type="ECO:0000313" key="2">
    <source>
        <dbReference type="Proteomes" id="UP000030901"/>
    </source>
</evidence>
<sequence length="88" mass="9773">MDDRLFTCRENCGACCIAPSISSQIPNMPNGKPAGVACCHLDSQYRCKLFGQPSRPLVCCRLKANQEMCGNNRQEALDYLTQLEQITC</sequence>
<reference evidence="1 2" key="1">
    <citation type="journal article" date="2014" name="Appl. Environ. Microbiol.">
        <title>Gut symbionts from distinct hosts exhibit genotoxic activity via divergent colibactin biosynthetic pathways.</title>
        <authorList>
            <person name="Engel P."/>
            <person name="Vizcaino M.I."/>
            <person name="Crawford J.M."/>
        </authorList>
    </citation>
    <scope>NUCLEOTIDE SEQUENCE [LARGE SCALE GENOMIC DNA]</scope>
    <source>
        <strain evidence="1 2">PEB0191</strain>
    </source>
</reference>
<keyword evidence="2" id="KW-1185">Reference proteome</keyword>
<evidence type="ECO:0008006" key="3">
    <source>
        <dbReference type="Google" id="ProtNLM"/>
    </source>
</evidence>
<dbReference type="AlphaFoldDB" id="A0A0A7RY84"/>
<dbReference type="PANTHER" id="PTHR36931">
    <property type="entry name" value="UPF0153 PROTEIN YEIW"/>
    <property type="match status" value="1"/>
</dbReference>
<dbReference type="EMBL" id="CP009056">
    <property type="protein sequence ID" value="AJA44280.1"/>
    <property type="molecule type" value="Genomic_DNA"/>
</dbReference>
<dbReference type="RefSeq" id="WP_039103679.1">
    <property type="nucleotide sequence ID" value="NZ_CAMKYH010000004.1"/>
</dbReference>
<organism evidence="1 2">
    <name type="scientific">Frischella perrara</name>
    <dbReference type="NCBI Taxonomy" id="1267021"/>
    <lineage>
        <taxon>Bacteria</taxon>
        <taxon>Pseudomonadati</taxon>
        <taxon>Pseudomonadota</taxon>
        <taxon>Gammaproteobacteria</taxon>
        <taxon>Orbales</taxon>
        <taxon>Orbaceae</taxon>
        <taxon>Frischella</taxon>
    </lineage>
</organism>
<dbReference type="KEGG" id="fpp:FPB0191_00448"/>
<dbReference type="HOGENOM" id="CLU_148512_0_1_6"/>
<dbReference type="PANTHER" id="PTHR36931:SF1">
    <property type="entry name" value="UPF0153 PROTEIN YEIW"/>
    <property type="match status" value="1"/>
</dbReference>
<dbReference type="InterPro" id="IPR052572">
    <property type="entry name" value="UPF0153_domain"/>
</dbReference>
<name>A0A0A7RY84_FRIPE</name>
<protein>
    <recommendedName>
        <fullName evidence="3">YkgJ family cysteine cluster protein</fullName>
    </recommendedName>
</protein>
<dbReference type="Proteomes" id="UP000030901">
    <property type="component" value="Chromosome"/>
</dbReference>
<gene>
    <name evidence="1" type="ORF">FPB0191_00448</name>
</gene>
<proteinExistence type="predicted"/>
<dbReference type="STRING" id="1267021.FPB0191_00448"/>
<evidence type="ECO:0000313" key="1">
    <source>
        <dbReference type="EMBL" id="AJA44280.1"/>
    </source>
</evidence>